<name>A0ACB6RBA2_9PLEO</name>
<gene>
    <name evidence="1" type="ORF">BDR25DRAFT_350982</name>
</gene>
<keyword evidence="2" id="KW-1185">Reference proteome</keyword>
<accession>A0ACB6RBA2</accession>
<dbReference type="EMBL" id="MU003496">
    <property type="protein sequence ID" value="KAF2475612.1"/>
    <property type="molecule type" value="Genomic_DNA"/>
</dbReference>
<evidence type="ECO:0000313" key="1">
    <source>
        <dbReference type="EMBL" id="KAF2475612.1"/>
    </source>
</evidence>
<sequence length="127" mass="14698">MGLAPLRLLAGACPCRGSLPIPAVHGYGIAELRNFKHLRVPFSKQLYKMINTNSSFQRVNTAYIFNVDGRYRLHKWIPKDFRFRRPPTTCKHFLSTVPLRNQSEVIRFDSEFSTALRLGLLVRLYDC</sequence>
<comment type="caution">
    <text evidence="1">The sequence shown here is derived from an EMBL/GenBank/DDBJ whole genome shotgun (WGS) entry which is preliminary data.</text>
</comment>
<reference evidence="1" key="1">
    <citation type="journal article" date="2020" name="Stud. Mycol.">
        <title>101 Dothideomycetes genomes: a test case for predicting lifestyles and emergence of pathogens.</title>
        <authorList>
            <person name="Haridas S."/>
            <person name="Albert R."/>
            <person name="Binder M."/>
            <person name="Bloem J."/>
            <person name="Labutti K."/>
            <person name="Salamov A."/>
            <person name="Andreopoulos B."/>
            <person name="Baker S."/>
            <person name="Barry K."/>
            <person name="Bills G."/>
            <person name="Bluhm B."/>
            <person name="Cannon C."/>
            <person name="Castanera R."/>
            <person name="Culley D."/>
            <person name="Daum C."/>
            <person name="Ezra D."/>
            <person name="Gonzalez J."/>
            <person name="Henrissat B."/>
            <person name="Kuo A."/>
            <person name="Liang C."/>
            <person name="Lipzen A."/>
            <person name="Lutzoni F."/>
            <person name="Magnuson J."/>
            <person name="Mondo S."/>
            <person name="Nolan M."/>
            <person name="Ohm R."/>
            <person name="Pangilinan J."/>
            <person name="Park H.-J."/>
            <person name="Ramirez L."/>
            <person name="Alfaro M."/>
            <person name="Sun H."/>
            <person name="Tritt A."/>
            <person name="Yoshinaga Y."/>
            <person name="Zwiers L.-H."/>
            <person name="Turgeon B."/>
            <person name="Goodwin S."/>
            <person name="Spatafora J."/>
            <person name="Crous P."/>
            <person name="Grigoriev I."/>
        </authorList>
    </citation>
    <scope>NUCLEOTIDE SEQUENCE</scope>
    <source>
        <strain evidence="1">ATCC 200398</strain>
    </source>
</reference>
<proteinExistence type="predicted"/>
<protein>
    <submittedName>
        <fullName evidence="1">Uncharacterized protein</fullName>
    </submittedName>
</protein>
<organism evidence="1 2">
    <name type="scientific">Lindgomyces ingoldianus</name>
    <dbReference type="NCBI Taxonomy" id="673940"/>
    <lineage>
        <taxon>Eukaryota</taxon>
        <taxon>Fungi</taxon>
        <taxon>Dikarya</taxon>
        <taxon>Ascomycota</taxon>
        <taxon>Pezizomycotina</taxon>
        <taxon>Dothideomycetes</taxon>
        <taxon>Pleosporomycetidae</taxon>
        <taxon>Pleosporales</taxon>
        <taxon>Lindgomycetaceae</taxon>
        <taxon>Lindgomyces</taxon>
    </lineage>
</organism>
<evidence type="ECO:0000313" key="2">
    <source>
        <dbReference type="Proteomes" id="UP000799755"/>
    </source>
</evidence>
<dbReference type="Proteomes" id="UP000799755">
    <property type="component" value="Unassembled WGS sequence"/>
</dbReference>